<gene>
    <name evidence="3" type="ORF">C1SCF055_LOCUS5498</name>
</gene>
<feature type="domain" description="Tyr recombinase" evidence="2">
    <location>
        <begin position="116"/>
        <end position="295"/>
    </location>
</feature>
<dbReference type="EMBL" id="CAMXCT030000336">
    <property type="protein sequence ID" value="CAL4764662.1"/>
    <property type="molecule type" value="Genomic_DNA"/>
</dbReference>
<evidence type="ECO:0000313" key="4">
    <source>
        <dbReference type="EMBL" id="CAL1130725.1"/>
    </source>
</evidence>
<reference evidence="3" key="1">
    <citation type="submission" date="2022-10" db="EMBL/GenBank/DDBJ databases">
        <authorList>
            <person name="Chen Y."/>
            <person name="Dougan E. K."/>
            <person name="Chan C."/>
            <person name="Rhodes N."/>
            <person name="Thang M."/>
        </authorList>
    </citation>
    <scope>NUCLEOTIDE SEQUENCE</scope>
</reference>
<accession>A0A9P1BRD8</accession>
<name>A0A9P1BRD8_9DINO</name>
<dbReference type="Pfam" id="PF00589">
    <property type="entry name" value="Phage_integrase"/>
    <property type="match status" value="1"/>
</dbReference>
<dbReference type="InterPro" id="IPR002104">
    <property type="entry name" value="Integrase_catalytic"/>
</dbReference>
<evidence type="ECO:0000259" key="2">
    <source>
        <dbReference type="PROSITE" id="PS51898"/>
    </source>
</evidence>
<dbReference type="Proteomes" id="UP001152797">
    <property type="component" value="Unassembled WGS sequence"/>
</dbReference>
<dbReference type="InterPro" id="IPR011010">
    <property type="entry name" value="DNA_brk_join_enz"/>
</dbReference>
<dbReference type="InterPro" id="IPR013762">
    <property type="entry name" value="Integrase-like_cat_sf"/>
</dbReference>
<dbReference type="GO" id="GO:0003677">
    <property type="term" value="F:DNA binding"/>
    <property type="evidence" value="ECO:0007669"/>
    <property type="project" value="InterPro"/>
</dbReference>
<sequence>MAESAAPLGAKLRWSKFSGAYRQRLTEGGLALDLFLRRHKAPWRLVETESSQTVDELLESFVKDMHALGKSSSLRVAKHAVLFVQCIRPRLKRHLGATWSAIRSWEEQKPSGFRPPLPVALLAALVCQARKFAEKEVDRQRDLWFRLSALLMLGFFGLLRPGEMFKLHSRHVTLPNSLSLGGPFAVVMLEQFTVVHHPDAINWLSWLTLTSVKTRKALWPSSPNKFRVMFKELCEKLGINGMKLSPASLRAGGATWMMDEGMEISKIRFLGRWSNLRSLEHYLQVARAQQIALTLEPEAVRRLRSLLLKFSFMLTLPEHFAALVPKEHRVTSEVIEIPSSESGANWQAQFKKAVVLGGSLKGAPYLEVSWEDLRKAAKNYKADDCAGASPSS</sequence>
<evidence type="ECO:0000313" key="6">
    <source>
        <dbReference type="Proteomes" id="UP001152797"/>
    </source>
</evidence>
<protein>
    <submittedName>
        <fullName evidence="5">Tyr recombinase domain-containing protein</fullName>
    </submittedName>
</protein>
<dbReference type="OrthoDB" id="415549at2759"/>
<reference evidence="4" key="2">
    <citation type="submission" date="2024-04" db="EMBL/GenBank/DDBJ databases">
        <authorList>
            <person name="Chen Y."/>
            <person name="Shah S."/>
            <person name="Dougan E. K."/>
            <person name="Thang M."/>
            <person name="Chan C."/>
        </authorList>
    </citation>
    <scope>NUCLEOTIDE SEQUENCE [LARGE SCALE GENOMIC DNA]</scope>
</reference>
<keyword evidence="6" id="KW-1185">Reference proteome</keyword>
<comment type="caution">
    <text evidence="3">The sequence shown here is derived from an EMBL/GenBank/DDBJ whole genome shotgun (WGS) entry which is preliminary data.</text>
</comment>
<dbReference type="PROSITE" id="PS51898">
    <property type="entry name" value="TYR_RECOMBINASE"/>
    <property type="match status" value="1"/>
</dbReference>
<dbReference type="EMBL" id="CAMXCT010000336">
    <property type="protein sequence ID" value="CAI3977350.1"/>
    <property type="molecule type" value="Genomic_DNA"/>
</dbReference>
<proteinExistence type="predicted"/>
<dbReference type="GO" id="GO:0006310">
    <property type="term" value="P:DNA recombination"/>
    <property type="evidence" value="ECO:0007669"/>
    <property type="project" value="UniProtKB-KW"/>
</dbReference>
<dbReference type="GO" id="GO:0015074">
    <property type="term" value="P:DNA integration"/>
    <property type="evidence" value="ECO:0007669"/>
    <property type="project" value="InterPro"/>
</dbReference>
<dbReference type="EMBL" id="CAMXCT020000336">
    <property type="protein sequence ID" value="CAL1130725.1"/>
    <property type="molecule type" value="Genomic_DNA"/>
</dbReference>
<organism evidence="3">
    <name type="scientific">Cladocopium goreaui</name>
    <dbReference type="NCBI Taxonomy" id="2562237"/>
    <lineage>
        <taxon>Eukaryota</taxon>
        <taxon>Sar</taxon>
        <taxon>Alveolata</taxon>
        <taxon>Dinophyceae</taxon>
        <taxon>Suessiales</taxon>
        <taxon>Symbiodiniaceae</taxon>
        <taxon>Cladocopium</taxon>
    </lineage>
</organism>
<dbReference type="Gene3D" id="1.10.443.10">
    <property type="entry name" value="Intergrase catalytic core"/>
    <property type="match status" value="1"/>
</dbReference>
<keyword evidence="1" id="KW-0233">DNA recombination</keyword>
<evidence type="ECO:0000256" key="1">
    <source>
        <dbReference type="ARBA" id="ARBA00023172"/>
    </source>
</evidence>
<evidence type="ECO:0000313" key="3">
    <source>
        <dbReference type="EMBL" id="CAI3977350.1"/>
    </source>
</evidence>
<evidence type="ECO:0000313" key="5">
    <source>
        <dbReference type="EMBL" id="CAL4764662.1"/>
    </source>
</evidence>
<dbReference type="AlphaFoldDB" id="A0A9P1BRD8"/>
<dbReference type="SUPFAM" id="SSF56349">
    <property type="entry name" value="DNA breaking-rejoining enzymes"/>
    <property type="match status" value="1"/>
</dbReference>